<gene>
    <name evidence="3" type="ORF">BYZ73_18650</name>
</gene>
<dbReference type="Proteomes" id="UP000248659">
    <property type="component" value="Unassembled WGS sequence"/>
</dbReference>
<feature type="compositionally biased region" description="Basic and acidic residues" evidence="1">
    <location>
        <begin position="124"/>
        <end position="134"/>
    </location>
</feature>
<dbReference type="SUPFAM" id="SSF46785">
    <property type="entry name" value="Winged helix' DNA-binding domain"/>
    <property type="match status" value="1"/>
</dbReference>
<dbReference type="InterPro" id="IPR000847">
    <property type="entry name" value="LysR_HTH_N"/>
</dbReference>
<evidence type="ECO:0000259" key="2">
    <source>
        <dbReference type="Pfam" id="PF00126"/>
    </source>
</evidence>
<feature type="region of interest" description="Disordered" evidence="1">
    <location>
        <begin position="121"/>
        <end position="140"/>
    </location>
</feature>
<dbReference type="EMBL" id="MUAV01000031">
    <property type="protein sequence ID" value="RAP39779.1"/>
    <property type="molecule type" value="Genomic_DNA"/>
</dbReference>
<evidence type="ECO:0000313" key="4">
    <source>
        <dbReference type="Proteomes" id="UP000248659"/>
    </source>
</evidence>
<dbReference type="Pfam" id="PF00126">
    <property type="entry name" value="HTH_1"/>
    <property type="match status" value="1"/>
</dbReference>
<evidence type="ECO:0000313" key="3">
    <source>
        <dbReference type="EMBL" id="RAP39779.1"/>
    </source>
</evidence>
<accession>A0ABX9DDA8</accession>
<dbReference type="InterPro" id="IPR036390">
    <property type="entry name" value="WH_DNA-bd_sf"/>
</dbReference>
<keyword evidence="4" id="KW-1185">Reference proteome</keyword>
<proteinExistence type="predicted"/>
<dbReference type="Gene3D" id="1.10.10.10">
    <property type="entry name" value="Winged helix-like DNA-binding domain superfamily/Winged helix DNA-binding domain"/>
    <property type="match status" value="1"/>
</dbReference>
<dbReference type="InterPro" id="IPR036388">
    <property type="entry name" value="WH-like_DNA-bd_sf"/>
</dbReference>
<comment type="caution">
    <text evidence="3">The sequence shown here is derived from an EMBL/GenBank/DDBJ whole genome shotgun (WGS) entry which is preliminary data.</text>
</comment>
<feature type="domain" description="HTH lysR-type" evidence="2">
    <location>
        <begin position="51"/>
        <end position="96"/>
    </location>
</feature>
<organism evidence="3 4">
    <name type="scientific">Rhodovulum viride</name>
    <dbReference type="NCBI Taxonomy" id="1231134"/>
    <lineage>
        <taxon>Bacteria</taxon>
        <taxon>Pseudomonadati</taxon>
        <taxon>Pseudomonadota</taxon>
        <taxon>Alphaproteobacteria</taxon>
        <taxon>Rhodobacterales</taxon>
        <taxon>Paracoccaceae</taxon>
        <taxon>Rhodovulum</taxon>
    </lineage>
</organism>
<evidence type="ECO:0000256" key="1">
    <source>
        <dbReference type="SAM" id="MobiDB-lite"/>
    </source>
</evidence>
<reference evidence="3 4" key="1">
    <citation type="submission" date="2017-01" db="EMBL/GenBank/DDBJ databases">
        <title>Genome sequence of Rhodovulum viride JA756.</title>
        <authorList>
            <person name="Lakshmi K.V."/>
            <person name="Tushar L.D."/>
            <person name="Sasikala C."/>
            <person name="Venkataramana C."/>
        </authorList>
    </citation>
    <scope>NUCLEOTIDE SEQUENCE [LARGE SCALE GENOMIC DNA]</scope>
    <source>
        <strain evidence="3 4">JA756</strain>
    </source>
</reference>
<sequence>MSVIAAQLGCFEGRPERSLRSGAGREARAVTDGRAGCRQGTPAGRDYGASQIRYFLAASCGLNFTQAAGPCSVTRPALTPAVKRLEEELGGDPFQRRACGPIGPSLARRWSRFCSTATMPPRPRLRDEYRDSRLPRACRG</sequence>
<protein>
    <recommendedName>
        <fullName evidence="2">HTH lysR-type domain-containing protein</fullName>
    </recommendedName>
</protein>
<name>A0ABX9DDA8_9RHOB</name>